<evidence type="ECO:0000313" key="3">
    <source>
        <dbReference type="EMBL" id="MFC3891602.1"/>
    </source>
</evidence>
<feature type="domain" description="DUF4367" evidence="2">
    <location>
        <begin position="89"/>
        <end position="194"/>
    </location>
</feature>
<dbReference type="Pfam" id="PF14285">
    <property type="entry name" value="DUF4367"/>
    <property type="match status" value="1"/>
</dbReference>
<dbReference type="RefSeq" id="WP_382371026.1">
    <property type="nucleotide sequence ID" value="NZ_JBHRZI010000011.1"/>
</dbReference>
<evidence type="ECO:0000256" key="1">
    <source>
        <dbReference type="SAM" id="Phobius"/>
    </source>
</evidence>
<feature type="transmembrane region" description="Helical" evidence="1">
    <location>
        <begin position="40"/>
        <end position="61"/>
    </location>
</feature>
<name>A0ABV8BNA6_9PSEU</name>
<keyword evidence="1" id="KW-1133">Transmembrane helix</keyword>
<evidence type="ECO:0000259" key="2">
    <source>
        <dbReference type="Pfam" id="PF14285"/>
    </source>
</evidence>
<reference evidence="4" key="1">
    <citation type="journal article" date="2019" name="Int. J. Syst. Evol. Microbiol.">
        <title>The Global Catalogue of Microorganisms (GCM) 10K type strain sequencing project: providing services to taxonomists for standard genome sequencing and annotation.</title>
        <authorList>
            <consortium name="The Broad Institute Genomics Platform"/>
            <consortium name="The Broad Institute Genome Sequencing Center for Infectious Disease"/>
            <person name="Wu L."/>
            <person name="Ma J."/>
        </authorList>
    </citation>
    <scope>NUCLEOTIDE SEQUENCE [LARGE SCALE GENOMIC DNA]</scope>
    <source>
        <strain evidence="4">CGMCC 4.7405</strain>
    </source>
</reference>
<dbReference type="InterPro" id="IPR025377">
    <property type="entry name" value="DUF4367"/>
</dbReference>
<sequence>MNDTEQLVKDALGKLAERTPHPGPTLNALRRKRKQQRSNIFLIATAGVAAVAVLIFAGVIASDRYAPPTGNDAAAALVPGNGQGVVALKYSPHWLPEGFTETLRAVNPDGTTARVWTTPSAPQVDAPRIELDSGLDYKGELAEWQDAAVRGLKARVQVSGTSAVVEWKAQDKLVVQVVGVTDPKETALRVADSVRADSNVTFQAPFKVKDKHANEFKGTSPGDWSARLSPAPVDVTVFSATPDFSGKKTEPVTVRGKQGVVLDGRAVAVQEGGVWISATSTGDRSVQDLVAAINDVTIAPNLDTGWIGKK</sequence>
<gene>
    <name evidence="3" type="ORF">ACFOWZ_08945</name>
</gene>
<dbReference type="Proteomes" id="UP001595690">
    <property type="component" value="Unassembled WGS sequence"/>
</dbReference>
<keyword evidence="1" id="KW-0472">Membrane</keyword>
<keyword evidence="1" id="KW-0812">Transmembrane</keyword>
<accession>A0ABV8BNA6</accession>
<evidence type="ECO:0000313" key="4">
    <source>
        <dbReference type="Proteomes" id="UP001595690"/>
    </source>
</evidence>
<organism evidence="3 4">
    <name type="scientific">Lentzea rhizosphaerae</name>
    <dbReference type="NCBI Taxonomy" id="2041025"/>
    <lineage>
        <taxon>Bacteria</taxon>
        <taxon>Bacillati</taxon>
        <taxon>Actinomycetota</taxon>
        <taxon>Actinomycetes</taxon>
        <taxon>Pseudonocardiales</taxon>
        <taxon>Pseudonocardiaceae</taxon>
        <taxon>Lentzea</taxon>
    </lineage>
</organism>
<dbReference type="EMBL" id="JBHRZI010000011">
    <property type="protein sequence ID" value="MFC3891602.1"/>
    <property type="molecule type" value="Genomic_DNA"/>
</dbReference>
<proteinExistence type="predicted"/>
<protein>
    <submittedName>
        <fullName evidence="3">DUF4367 domain-containing protein</fullName>
    </submittedName>
</protein>
<keyword evidence="4" id="KW-1185">Reference proteome</keyword>
<comment type="caution">
    <text evidence="3">The sequence shown here is derived from an EMBL/GenBank/DDBJ whole genome shotgun (WGS) entry which is preliminary data.</text>
</comment>